<dbReference type="OrthoDB" id="1095242at2759"/>
<keyword evidence="8" id="KW-1185">Reference proteome</keyword>
<dbReference type="GO" id="GO:1990527">
    <property type="term" value="C:Tec1p-Ste12p-Dig1p complex"/>
    <property type="evidence" value="ECO:0007669"/>
    <property type="project" value="TreeGrafter"/>
</dbReference>
<evidence type="ECO:0000256" key="4">
    <source>
        <dbReference type="ARBA" id="ARBA00023242"/>
    </source>
</evidence>
<dbReference type="VEuPathDB" id="MicrosporidiaDB:M153_12800016604"/>
<comment type="subcellular location">
    <subcellularLocation>
        <location evidence="1">Nucleus</location>
    </subcellularLocation>
</comment>
<dbReference type="GO" id="GO:0003700">
    <property type="term" value="F:DNA-binding transcription factor activity"/>
    <property type="evidence" value="ECO:0007669"/>
    <property type="project" value="InterPro"/>
</dbReference>
<dbReference type="GO" id="GO:1990526">
    <property type="term" value="C:Ste12p-Dig1p-Dig2p complex"/>
    <property type="evidence" value="ECO:0007669"/>
    <property type="project" value="TreeGrafter"/>
</dbReference>
<keyword evidence="2" id="KW-0805">Transcription regulation</keyword>
<proteinExistence type="inferred from homology"/>
<dbReference type="PANTHER" id="PTHR47427:SF1">
    <property type="entry name" value="PROTEIN STE12"/>
    <property type="match status" value="1"/>
</dbReference>
<protein>
    <submittedName>
        <fullName evidence="7">Transcription factor, STE-like protein</fullName>
    </submittedName>
</protein>
<evidence type="ECO:0000256" key="2">
    <source>
        <dbReference type="ARBA" id="ARBA00023015"/>
    </source>
</evidence>
<evidence type="ECO:0000313" key="7">
    <source>
        <dbReference type="EMBL" id="KRH94851.1"/>
    </source>
</evidence>
<sequence>MNLQTDKELYDFLANAPKEFSDNEKIKKFQLKNGDFIHCVLWNMHFYITGTDIVKILVWRFQNAGRQIVSLKKFEEGVFSDLRNLKPGIDATLEGPRSDFLEFLYKNGCIRTQKKQKVFFWYSVPHDALFCDALERDLRRETNLYAYSKYYNKNGYNMQMNPNFESWQQDMPLPQQMMSLQQQMIPPHLINQPGIENGQYIFEKQVPEKGIRTQQYHPNDRPVDVFPDSTFSESTFPENTFPDNNQRNGRPVDAFSENNQRSGRPVDAFSENNQRSGRPVDALFPDNNQRSGRPVDALFPDNNQRNGRPVDALFSENNQRSGRPVDAFSENNQRNGRQIPPSFERAPFNNSESFENMPRPTFESSFNEQQKTFSDSQHFEQQKTFSDSQHFDQQRDFHQSQRGFINQSYQNETFGNEFTKQFEDDFNQQFGQDFIDDQNNYDVENFNENFNENYEPFEQGFEQGFEPQFNEQFERQPQFSGHPQFDGQQFENQDFIEPNFDSKDFQMDKKEFKKQFQIFENDQIVKNEKKKEIDDEQIMMPELDDETFEPDMIIPNKGGKSEQ</sequence>
<comment type="caution">
    <text evidence="7">The sequence shown here is derived from an EMBL/GenBank/DDBJ whole genome shotgun (WGS) entry which is preliminary data.</text>
</comment>
<dbReference type="Proteomes" id="UP000051530">
    <property type="component" value="Unassembled WGS sequence"/>
</dbReference>
<feature type="region of interest" description="Disordered" evidence="6">
    <location>
        <begin position="530"/>
        <end position="563"/>
    </location>
</feature>
<evidence type="ECO:0000313" key="8">
    <source>
        <dbReference type="Proteomes" id="UP000051530"/>
    </source>
</evidence>
<dbReference type="InterPro" id="IPR052127">
    <property type="entry name" value="STE12_transcription_factor"/>
</dbReference>
<evidence type="ECO:0000256" key="6">
    <source>
        <dbReference type="SAM" id="MobiDB-lite"/>
    </source>
</evidence>
<dbReference type="GO" id="GO:0005634">
    <property type="term" value="C:nucleus"/>
    <property type="evidence" value="ECO:0007669"/>
    <property type="project" value="UniProtKB-SubCell"/>
</dbReference>
<gene>
    <name evidence="7" type="ORF">M153_12800016604</name>
</gene>
<feature type="compositionally biased region" description="Acidic residues" evidence="6">
    <location>
        <begin position="534"/>
        <end position="549"/>
    </location>
</feature>
<keyword evidence="3" id="KW-0804">Transcription</keyword>
<dbReference type="InterPro" id="IPR003120">
    <property type="entry name" value="Ste12"/>
</dbReference>
<dbReference type="Pfam" id="PF02200">
    <property type="entry name" value="STE"/>
    <property type="match status" value="1"/>
</dbReference>
<dbReference type="EMBL" id="LGUB01000024">
    <property type="protein sequence ID" value="KRH94851.1"/>
    <property type="molecule type" value="Genomic_DNA"/>
</dbReference>
<evidence type="ECO:0000256" key="3">
    <source>
        <dbReference type="ARBA" id="ARBA00023163"/>
    </source>
</evidence>
<feature type="compositionally biased region" description="Polar residues" evidence="6">
    <location>
        <begin position="229"/>
        <end position="248"/>
    </location>
</feature>
<reference evidence="7 8" key="1">
    <citation type="submission" date="2015-07" db="EMBL/GenBank/DDBJ databases">
        <title>The genome of Pseudoloma neurophilia, a relevant intracellular parasite of the zebrafish.</title>
        <authorList>
            <person name="Ndikumana S."/>
            <person name="Pelin A."/>
            <person name="Sanders J."/>
            <person name="Corradi N."/>
        </authorList>
    </citation>
    <scope>NUCLEOTIDE SEQUENCE [LARGE SCALE GENOMIC DNA]</scope>
    <source>
        <strain evidence="7 8">MK1</strain>
    </source>
</reference>
<comment type="similarity">
    <text evidence="5">Belongs to the STE12 transcription factor family.</text>
</comment>
<accession>A0A0R0M038</accession>
<evidence type="ECO:0000256" key="5">
    <source>
        <dbReference type="ARBA" id="ARBA00024345"/>
    </source>
</evidence>
<feature type="region of interest" description="Disordered" evidence="6">
    <location>
        <begin position="214"/>
        <end position="396"/>
    </location>
</feature>
<keyword evidence="4" id="KW-0539">Nucleus</keyword>
<dbReference type="PANTHER" id="PTHR47427">
    <property type="entry name" value="PROTEIN STE12"/>
    <property type="match status" value="1"/>
</dbReference>
<feature type="compositionally biased region" description="Polar residues" evidence="6">
    <location>
        <begin position="362"/>
        <end position="376"/>
    </location>
</feature>
<dbReference type="SMART" id="SM00424">
    <property type="entry name" value="STE"/>
    <property type="match status" value="1"/>
</dbReference>
<dbReference type="AlphaFoldDB" id="A0A0R0M038"/>
<name>A0A0R0M038_9MICR</name>
<evidence type="ECO:0000256" key="1">
    <source>
        <dbReference type="ARBA" id="ARBA00004123"/>
    </source>
</evidence>
<organism evidence="7 8">
    <name type="scientific">Pseudoloma neurophilia</name>
    <dbReference type="NCBI Taxonomy" id="146866"/>
    <lineage>
        <taxon>Eukaryota</taxon>
        <taxon>Fungi</taxon>
        <taxon>Fungi incertae sedis</taxon>
        <taxon>Microsporidia</taxon>
        <taxon>Pseudoloma</taxon>
    </lineage>
</organism>